<reference evidence="1 2" key="1">
    <citation type="submission" date="2019-02" db="EMBL/GenBank/DDBJ databases">
        <title>Sequencing the genomes of 1000 actinobacteria strains.</title>
        <authorList>
            <person name="Klenk H.-P."/>
        </authorList>
    </citation>
    <scope>NUCLEOTIDE SEQUENCE [LARGE SCALE GENOMIC DNA]</scope>
    <source>
        <strain evidence="1 2">DSM 45162</strain>
    </source>
</reference>
<keyword evidence="2" id="KW-1185">Reference proteome</keyword>
<comment type="caution">
    <text evidence="1">The sequence shown here is derived from an EMBL/GenBank/DDBJ whole genome shotgun (WGS) entry which is preliminary data.</text>
</comment>
<dbReference type="EMBL" id="SHKY01000001">
    <property type="protein sequence ID" value="RZU49330.1"/>
    <property type="molecule type" value="Genomic_DNA"/>
</dbReference>
<dbReference type="AlphaFoldDB" id="A0A4Q7ZF04"/>
<dbReference type="Proteomes" id="UP000292564">
    <property type="component" value="Unassembled WGS sequence"/>
</dbReference>
<evidence type="ECO:0000313" key="1">
    <source>
        <dbReference type="EMBL" id="RZU49330.1"/>
    </source>
</evidence>
<dbReference type="OrthoDB" id="3396951at2"/>
<accession>A0A4Q7ZF04</accession>
<dbReference type="RefSeq" id="WP_130508429.1">
    <property type="nucleotide sequence ID" value="NZ_SHKY01000001.1"/>
</dbReference>
<gene>
    <name evidence="1" type="ORF">EV385_1075</name>
</gene>
<organism evidence="1 2">
    <name type="scientific">Krasilnikovia cinnamomea</name>
    <dbReference type="NCBI Taxonomy" id="349313"/>
    <lineage>
        <taxon>Bacteria</taxon>
        <taxon>Bacillati</taxon>
        <taxon>Actinomycetota</taxon>
        <taxon>Actinomycetes</taxon>
        <taxon>Micromonosporales</taxon>
        <taxon>Micromonosporaceae</taxon>
        <taxon>Krasilnikovia</taxon>
    </lineage>
</organism>
<proteinExistence type="predicted"/>
<evidence type="ECO:0000313" key="2">
    <source>
        <dbReference type="Proteomes" id="UP000292564"/>
    </source>
</evidence>
<name>A0A4Q7ZF04_9ACTN</name>
<sequence length="68" mass="7383">MSGRPKPILAVRLIGPAEIAATQARYLAAYLAKSYSGRATCHTSTRPARNPGEIRVYLTVTPMEALPR</sequence>
<protein>
    <submittedName>
        <fullName evidence="1">Uncharacterized protein</fullName>
    </submittedName>
</protein>